<dbReference type="OrthoDB" id="10042731at2759"/>
<dbReference type="SUPFAM" id="SSF81321">
    <property type="entry name" value="Family A G protein-coupled receptor-like"/>
    <property type="match status" value="1"/>
</dbReference>
<evidence type="ECO:0000313" key="11">
    <source>
        <dbReference type="Proteomes" id="UP001152795"/>
    </source>
</evidence>
<dbReference type="GO" id="GO:0004930">
    <property type="term" value="F:G protein-coupled receptor activity"/>
    <property type="evidence" value="ECO:0007669"/>
    <property type="project" value="UniProtKB-KW"/>
</dbReference>
<dbReference type="PROSITE" id="PS00237">
    <property type="entry name" value="G_PROTEIN_RECEP_F1_1"/>
    <property type="match status" value="1"/>
</dbReference>
<evidence type="ECO:0000256" key="6">
    <source>
        <dbReference type="ARBA" id="ARBA00023136"/>
    </source>
</evidence>
<comment type="subcellular location">
    <subcellularLocation>
        <location evidence="1">Cell membrane</location>
        <topology evidence="1">Multi-pass membrane protein</topology>
    </subcellularLocation>
</comment>
<evidence type="ECO:0000256" key="3">
    <source>
        <dbReference type="ARBA" id="ARBA00022692"/>
    </source>
</evidence>
<organism evidence="10 11">
    <name type="scientific">Paramuricea clavata</name>
    <name type="common">Red gorgonian</name>
    <name type="synonym">Violescent sea-whip</name>
    <dbReference type="NCBI Taxonomy" id="317549"/>
    <lineage>
        <taxon>Eukaryota</taxon>
        <taxon>Metazoa</taxon>
        <taxon>Cnidaria</taxon>
        <taxon>Anthozoa</taxon>
        <taxon>Octocorallia</taxon>
        <taxon>Malacalcyonacea</taxon>
        <taxon>Plexauridae</taxon>
        <taxon>Paramuricea</taxon>
    </lineage>
</organism>
<evidence type="ECO:0000256" key="8">
    <source>
        <dbReference type="ARBA" id="ARBA00023224"/>
    </source>
</evidence>
<evidence type="ECO:0000256" key="7">
    <source>
        <dbReference type="ARBA" id="ARBA00023170"/>
    </source>
</evidence>
<evidence type="ECO:0000256" key="1">
    <source>
        <dbReference type="ARBA" id="ARBA00004651"/>
    </source>
</evidence>
<name>A0A7D9DSI8_PARCT</name>
<dbReference type="Gene3D" id="1.20.1070.10">
    <property type="entry name" value="Rhodopsin 7-helix transmembrane proteins"/>
    <property type="match status" value="1"/>
</dbReference>
<keyword evidence="5 9" id="KW-0297">G-protein coupled receptor</keyword>
<comment type="similarity">
    <text evidence="9">Belongs to the G-protein coupled receptor 1 family.</text>
</comment>
<evidence type="ECO:0000256" key="2">
    <source>
        <dbReference type="ARBA" id="ARBA00022475"/>
    </source>
</evidence>
<keyword evidence="11" id="KW-1185">Reference proteome</keyword>
<dbReference type="PROSITE" id="PS50262">
    <property type="entry name" value="G_PROTEIN_RECEP_F1_2"/>
    <property type="match status" value="1"/>
</dbReference>
<keyword evidence="2" id="KW-1003">Cell membrane</keyword>
<keyword evidence="6" id="KW-0472">Membrane</keyword>
<comment type="caution">
    <text evidence="10">The sequence shown here is derived from an EMBL/GenBank/DDBJ whole genome shotgun (WGS) entry which is preliminary data.</text>
</comment>
<dbReference type="InterPro" id="IPR000276">
    <property type="entry name" value="GPCR_Rhodpsn"/>
</dbReference>
<keyword evidence="3 9" id="KW-0812">Transmembrane</keyword>
<protein>
    <submittedName>
        <fullName evidence="10">Trace amine-associated receptor 7d-like</fullName>
    </submittedName>
</protein>
<accession>A0A7D9DSI8</accession>
<keyword evidence="7 9" id="KW-0675">Receptor</keyword>
<keyword evidence="8 9" id="KW-0807">Transducer</keyword>
<dbReference type="PRINTS" id="PR00237">
    <property type="entry name" value="GPCRRHODOPSN"/>
</dbReference>
<dbReference type="InterPro" id="IPR017452">
    <property type="entry name" value="GPCR_Rhodpsn_7TM"/>
</dbReference>
<dbReference type="Proteomes" id="UP001152795">
    <property type="component" value="Unassembled WGS sequence"/>
</dbReference>
<sequence length="348" mass="39084">MTLNETSIHVYSHEEVSALVALTTFILVLSVPANILVLLGYLTSPSARRKPSNLLLINMTLSELLTAVIVIPLQLVVHCTNSSLARKDGPWCKTVGVLTYPFYIVTVATMVCISIDRFYAIREPLKYKSKMTAKCIGLMIVYTWFHAAAFSFIFGFVVGVGYNKLSAVCSIVWDDHMGVSVFVAATHILLPFVLLMVLNLNLVASLRKQNRNLMNQLDRELNVTDRVHAGKVHTRQAQERRVAGMVFWIISTYLICWLPILVTRSLQVTPVRSSPLIDAISSLILHLSVVINPMLNLKFRKELRASVKRMCIRRNDVMPIRVLSRSFLSAVDADRSKLTGPVWTQSRS</sequence>
<keyword evidence="4" id="KW-1133">Transmembrane helix</keyword>
<evidence type="ECO:0000256" key="5">
    <source>
        <dbReference type="ARBA" id="ARBA00023040"/>
    </source>
</evidence>
<dbReference type="PANTHER" id="PTHR22752">
    <property type="entry name" value="G PROTEIN-COUPLED RECEPTOR"/>
    <property type="match status" value="1"/>
</dbReference>
<dbReference type="CDD" id="cd00637">
    <property type="entry name" value="7tm_classA_rhodopsin-like"/>
    <property type="match status" value="1"/>
</dbReference>
<dbReference type="Pfam" id="PF00001">
    <property type="entry name" value="7tm_1"/>
    <property type="match status" value="1"/>
</dbReference>
<evidence type="ECO:0000256" key="9">
    <source>
        <dbReference type="RuleBase" id="RU000688"/>
    </source>
</evidence>
<evidence type="ECO:0000256" key="4">
    <source>
        <dbReference type="ARBA" id="ARBA00022989"/>
    </source>
</evidence>
<gene>
    <name evidence="10" type="ORF">PACLA_8A033942</name>
</gene>
<dbReference type="EMBL" id="CACRXK020001920">
    <property type="protein sequence ID" value="CAB3991808.1"/>
    <property type="molecule type" value="Genomic_DNA"/>
</dbReference>
<evidence type="ECO:0000313" key="10">
    <source>
        <dbReference type="EMBL" id="CAB3991808.1"/>
    </source>
</evidence>
<dbReference type="AlphaFoldDB" id="A0A7D9DSI8"/>
<proteinExistence type="inferred from homology"/>
<reference evidence="10" key="1">
    <citation type="submission" date="2020-04" db="EMBL/GenBank/DDBJ databases">
        <authorList>
            <person name="Alioto T."/>
            <person name="Alioto T."/>
            <person name="Gomez Garrido J."/>
        </authorList>
    </citation>
    <scope>NUCLEOTIDE SEQUENCE</scope>
    <source>
        <strain evidence="10">A484AB</strain>
    </source>
</reference>
<dbReference type="GO" id="GO:0005886">
    <property type="term" value="C:plasma membrane"/>
    <property type="evidence" value="ECO:0007669"/>
    <property type="project" value="UniProtKB-SubCell"/>
</dbReference>